<evidence type="ECO:0000259" key="8">
    <source>
        <dbReference type="PROSITE" id="PS50902"/>
    </source>
</evidence>
<evidence type="ECO:0000256" key="7">
    <source>
        <dbReference type="RuleBase" id="RU367037"/>
    </source>
</evidence>
<keyword evidence="3 7" id="KW-0813">Transport</keyword>
<dbReference type="InterPro" id="IPR010087">
    <property type="entry name" value="Flav_short"/>
</dbReference>
<dbReference type="NCBIfam" id="TIGR01753">
    <property type="entry name" value="flav_short"/>
    <property type="match status" value="1"/>
</dbReference>
<evidence type="ECO:0000256" key="4">
    <source>
        <dbReference type="ARBA" id="ARBA00022630"/>
    </source>
</evidence>
<comment type="similarity">
    <text evidence="2 7">Belongs to the flavodoxin family.</text>
</comment>
<evidence type="ECO:0000313" key="10">
    <source>
        <dbReference type="EMBL" id="NFN33824.1"/>
    </source>
</evidence>
<dbReference type="PANTHER" id="PTHR43717">
    <property type="entry name" value="ANAEROBIC NITRIC OXIDE REDUCTASE FLAVORUBREDOXIN"/>
    <property type="match status" value="1"/>
</dbReference>
<dbReference type="GO" id="GO:0010181">
    <property type="term" value="F:FMN binding"/>
    <property type="evidence" value="ECO:0007669"/>
    <property type="project" value="UniProtKB-UniRule"/>
</dbReference>
<dbReference type="Proteomes" id="UP000476820">
    <property type="component" value="Unassembled WGS sequence"/>
</dbReference>
<dbReference type="EMBL" id="SWOV01000036">
    <property type="protein sequence ID" value="NFF88660.1"/>
    <property type="molecule type" value="Genomic_DNA"/>
</dbReference>
<dbReference type="InterPro" id="IPR029039">
    <property type="entry name" value="Flavoprotein-like_sf"/>
</dbReference>
<dbReference type="Proteomes" id="UP000473681">
    <property type="component" value="Unassembled WGS sequence"/>
</dbReference>
<proteinExistence type="inferred from homology"/>
<dbReference type="OrthoDB" id="9790745at2"/>
<name>A0A0C2SIB5_CLOBO</name>
<keyword evidence="5 7" id="KW-0288">FMN</keyword>
<evidence type="ECO:0000313" key="11">
    <source>
        <dbReference type="Proteomes" id="UP000473681"/>
    </source>
</evidence>
<evidence type="ECO:0000313" key="12">
    <source>
        <dbReference type="Proteomes" id="UP000476820"/>
    </source>
</evidence>
<evidence type="ECO:0000256" key="5">
    <source>
        <dbReference type="ARBA" id="ARBA00022643"/>
    </source>
</evidence>
<dbReference type="GO" id="GO:0009055">
    <property type="term" value="F:electron transfer activity"/>
    <property type="evidence" value="ECO:0007669"/>
    <property type="project" value="UniProtKB-UniRule"/>
</dbReference>
<dbReference type="RefSeq" id="WP_012449778.1">
    <property type="nucleotide sequence ID" value="NZ_CP010520.1"/>
</dbReference>
<reference evidence="11 12" key="1">
    <citation type="submission" date="2019-04" db="EMBL/GenBank/DDBJ databases">
        <title>Genome sequencing of Clostridium botulinum Groups I-IV and Clostridium butyricum.</title>
        <authorList>
            <person name="Brunt J."/>
            <person name="Van Vliet A.H.M."/>
            <person name="Stringer S.C."/>
            <person name="Carter A.T."/>
            <person name="Peck M.W."/>
        </authorList>
    </citation>
    <scope>NUCLEOTIDE SEQUENCE [LARGE SCALE GENOMIC DNA]</scope>
    <source>
        <strain evidence="9 12">1605</strain>
        <strain evidence="10 11">CB-K-33E</strain>
    </source>
</reference>
<accession>A0A0C2SIB5</accession>
<dbReference type="Pfam" id="PF00258">
    <property type="entry name" value="Flavodoxin_1"/>
    <property type="match status" value="1"/>
</dbReference>
<evidence type="ECO:0000313" key="9">
    <source>
        <dbReference type="EMBL" id="NFF88660.1"/>
    </source>
</evidence>
<keyword evidence="4 7" id="KW-0285">Flavoprotein</keyword>
<dbReference type="Gene3D" id="3.40.50.360">
    <property type="match status" value="1"/>
</dbReference>
<dbReference type="SUPFAM" id="SSF52218">
    <property type="entry name" value="Flavoproteins"/>
    <property type="match status" value="1"/>
</dbReference>
<protein>
    <recommendedName>
        <fullName evidence="7">Flavodoxin</fullName>
    </recommendedName>
</protein>
<organism evidence="9 12">
    <name type="scientific">Clostridium botulinum</name>
    <dbReference type="NCBI Taxonomy" id="1491"/>
    <lineage>
        <taxon>Bacteria</taxon>
        <taxon>Bacillati</taxon>
        <taxon>Bacillota</taxon>
        <taxon>Clostridia</taxon>
        <taxon>Eubacteriales</taxon>
        <taxon>Clostridiaceae</taxon>
        <taxon>Clostridium</taxon>
    </lineage>
</organism>
<evidence type="ECO:0000256" key="3">
    <source>
        <dbReference type="ARBA" id="ARBA00022448"/>
    </source>
</evidence>
<dbReference type="InterPro" id="IPR001226">
    <property type="entry name" value="Flavodoxin_CS"/>
</dbReference>
<dbReference type="EMBL" id="SWVK01000002">
    <property type="protein sequence ID" value="NFN33824.1"/>
    <property type="molecule type" value="Genomic_DNA"/>
</dbReference>
<evidence type="ECO:0000256" key="1">
    <source>
        <dbReference type="ARBA" id="ARBA00001917"/>
    </source>
</evidence>
<gene>
    <name evidence="9" type="ORF">FC774_12405</name>
    <name evidence="10" type="ORF">FDB51_01510</name>
</gene>
<comment type="cofactor">
    <cofactor evidence="1 7">
        <name>FMN</name>
        <dbReference type="ChEBI" id="CHEBI:58210"/>
    </cofactor>
</comment>
<keyword evidence="6 7" id="KW-0249">Electron transport</keyword>
<dbReference type="PROSITE" id="PS50902">
    <property type="entry name" value="FLAVODOXIN_LIKE"/>
    <property type="match status" value="1"/>
</dbReference>
<feature type="domain" description="Flavodoxin-like" evidence="8">
    <location>
        <begin position="1"/>
        <end position="137"/>
    </location>
</feature>
<evidence type="ECO:0000256" key="2">
    <source>
        <dbReference type="ARBA" id="ARBA00005267"/>
    </source>
</evidence>
<sequence length="141" mass="15598">MKIIYWSGTGNTEAMANLIAKGIEESGIKTEMINISSANVDNLKDENIVVLGCPSMGDEELEGGEFLPFLENVQEDLKNKKVILFGSYGWGDGQWMRSWEEEMTASGVNVALEPLIVNYAPEGESEEQCIQYGREIAKLSN</sequence>
<dbReference type="GO" id="GO:0016651">
    <property type="term" value="F:oxidoreductase activity, acting on NAD(P)H"/>
    <property type="evidence" value="ECO:0007669"/>
    <property type="project" value="UniProtKB-ARBA"/>
</dbReference>
<dbReference type="PANTHER" id="PTHR43717:SF1">
    <property type="entry name" value="ANAEROBIC NITRIC OXIDE REDUCTASE FLAVORUBREDOXIN"/>
    <property type="match status" value="1"/>
</dbReference>
<dbReference type="AlphaFoldDB" id="A0A0C2SIB5"/>
<comment type="function">
    <text evidence="7">Low-potential electron donor to a number of redox enzymes.</text>
</comment>
<dbReference type="PROSITE" id="PS00201">
    <property type="entry name" value="FLAVODOXIN"/>
    <property type="match status" value="1"/>
</dbReference>
<comment type="caution">
    <text evidence="9">The sequence shown here is derived from an EMBL/GenBank/DDBJ whole genome shotgun (WGS) entry which is preliminary data.</text>
</comment>
<dbReference type="InterPro" id="IPR008254">
    <property type="entry name" value="Flavodoxin/NO_synth"/>
</dbReference>
<evidence type="ECO:0000256" key="6">
    <source>
        <dbReference type="ARBA" id="ARBA00022982"/>
    </source>
</evidence>